<sequence length="141" mass="16633">MYNDVRVRSLEKRLHGNEVAYVGWLKLAGGIRRKSERYLGCPIRLLLTFIVLIKSSLLCAWLVREYFFFDFRCSLLSTSGADEEMLRRRSVEVLRIPVFPSDSAPPVNYFDEEYHERMKRFDITLVPRTVSTTFIQPFLFD</sequence>
<name>A0A183FRM9_HELPZ</name>
<reference evidence="4" key="2">
    <citation type="submission" date="2019-09" db="UniProtKB">
        <authorList>
            <consortium name="WormBaseParasite"/>
        </authorList>
    </citation>
    <scope>IDENTIFICATION</scope>
</reference>
<accession>A0A3P7Z5B6</accession>
<dbReference type="WBParaSite" id="HPBE_0001050301-mRNA-1">
    <property type="protein sequence ID" value="HPBE_0001050301-mRNA-1"/>
    <property type="gene ID" value="HPBE_0001050301"/>
</dbReference>
<organism evidence="3 4">
    <name type="scientific">Heligmosomoides polygyrus</name>
    <name type="common">Parasitic roundworm</name>
    <dbReference type="NCBI Taxonomy" id="6339"/>
    <lineage>
        <taxon>Eukaryota</taxon>
        <taxon>Metazoa</taxon>
        <taxon>Ecdysozoa</taxon>
        <taxon>Nematoda</taxon>
        <taxon>Chromadorea</taxon>
        <taxon>Rhabditida</taxon>
        <taxon>Rhabditina</taxon>
        <taxon>Rhabditomorpha</taxon>
        <taxon>Strongyloidea</taxon>
        <taxon>Heligmosomidae</taxon>
        <taxon>Heligmosomoides</taxon>
    </lineage>
</organism>
<proteinExistence type="predicted"/>
<keyword evidence="1" id="KW-1133">Transmembrane helix</keyword>
<feature type="transmembrane region" description="Helical" evidence="1">
    <location>
        <begin position="43"/>
        <end position="63"/>
    </location>
</feature>
<dbReference type="EMBL" id="UZAH01026784">
    <property type="protein sequence ID" value="VDO85309.1"/>
    <property type="molecule type" value="Genomic_DNA"/>
</dbReference>
<evidence type="ECO:0000313" key="2">
    <source>
        <dbReference type="EMBL" id="VDO85309.1"/>
    </source>
</evidence>
<dbReference type="OrthoDB" id="5859334at2759"/>
<keyword evidence="1" id="KW-0472">Membrane</keyword>
<evidence type="ECO:0000313" key="3">
    <source>
        <dbReference type="Proteomes" id="UP000050761"/>
    </source>
</evidence>
<accession>A0A183FRM9</accession>
<keyword evidence="3" id="KW-1185">Reference proteome</keyword>
<reference evidence="2 3" key="1">
    <citation type="submission" date="2018-11" db="EMBL/GenBank/DDBJ databases">
        <authorList>
            <consortium name="Pathogen Informatics"/>
        </authorList>
    </citation>
    <scope>NUCLEOTIDE SEQUENCE [LARGE SCALE GENOMIC DNA]</scope>
</reference>
<evidence type="ECO:0000313" key="4">
    <source>
        <dbReference type="WBParaSite" id="HPBE_0001050301-mRNA-1"/>
    </source>
</evidence>
<dbReference type="Proteomes" id="UP000050761">
    <property type="component" value="Unassembled WGS sequence"/>
</dbReference>
<evidence type="ECO:0000256" key="1">
    <source>
        <dbReference type="SAM" id="Phobius"/>
    </source>
</evidence>
<gene>
    <name evidence="2" type="ORF">HPBE_LOCUS10504</name>
</gene>
<protein>
    <submittedName>
        <fullName evidence="2 4">Uncharacterized protein</fullName>
    </submittedName>
</protein>
<dbReference type="AlphaFoldDB" id="A0A183FRM9"/>
<keyword evidence="1" id="KW-0812">Transmembrane</keyword>